<proteinExistence type="predicted"/>
<dbReference type="EMBL" id="JAVRHU010000002">
    <property type="protein sequence ID" value="MDT0621415.1"/>
    <property type="molecule type" value="Genomic_DNA"/>
</dbReference>
<keyword evidence="3" id="KW-1185">Reference proteome</keyword>
<evidence type="ECO:0000259" key="1">
    <source>
        <dbReference type="PROSITE" id="PS50943"/>
    </source>
</evidence>
<evidence type="ECO:0000313" key="2">
    <source>
        <dbReference type="EMBL" id="MDT0621415.1"/>
    </source>
</evidence>
<dbReference type="RefSeq" id="WP_311387498.1">
    <property type="nucleotide sequence ID" value="NZ_JAVRHU010000002.1"/>
</dbReference>
<organism evidence="2 3">
    <name type="scientific">Croceitalea vernalis</name>
    <dbReference type="NCBI Taxonomy" id="3075599"/>
    <lineage>
        <taxon>Bacteria</taxon>
        <taxon>Pseudomonadati</taxon>
        <taxon>Bacteroidota</taxon>
        <taxon>Flavobacteriia</taxon>
        <taxon>Flavobacteriales</taxon>
        <taxon>Flavobacteriaceae</taxon>
        <taxon>Croceitalea</taxon>
    </lineage>
</organism>
<reference evidence="2 3" key="1">
    <citation type="submission" date="2023-09" db="EMBL/GenBank/DDBJ databases">
        <authorList>
            <person name="Rey-Velasco X."/>
        </authorList>
    </citation>
    <scope>NUCLEOTIDE SEQUENCE [LARGE SCALE GENOMIC DNA]</scope>
    <source>
        <strain evidence="2 3">P007</strain>
    </source>
</reference>
<name>A0ABU3BH10_9FLAO</name>
<protein>
    <submittedName>
        <fullName evidence="2">Helix-turn-helix transcriptional regulator</fullName>
    </submittedName>
</protein>
<dbReference type="InterPro" id="IPR010982">
    <property type="entry name" value="Lambda_DNA-bd_dom_sf"/>
</dbReference>
<evidence type="ECO:0000313" key="3">
    <source>
        <dbReference type="Proteomes" id="UP001250662"/>
    </source>
</evidence>
<sequence>MSSDIIERLQQLLQHFSLSSSQFADQIGVPRSSMSHLMSGRNKPSLDFILKVISKFPEVNLYWLLNGKGAFLPNQDKAPSALPKTEITKNKDLDNVKKKVRQVMVFYEDGTFESYNPSE</sequence>
<comment type="caution">
    <text evidence="2">The sequence shown here is derived from an EMBL/GenBank/DDBJ whole genome shotgun (WGS) entry which is preliminary data.</text>
</comment>
<dbReference type="SUPFAM" id="SSF47413">
    <property type="entry name" value="lambda repressor-like DNA-binding domains"/>
    <property type="match status" value="1"/>
</dbReference>
<dbReference type="SMART" id="SM00530">
    <property type="entry name" value="HTH_XRE"/>
    <property type="match status" value="1"/>
</dbReference>
<dbReference type="PROSITE" id="PS50943">
    <property type="entry name" value="HTH_CROC1"/>
    <property type="match status" value="1"/>
</dbReference>
<dbReference type="Gene3D" id="1.10.260.40">
    <property type="entry name" value="lambda repressor-like DNA-binding domains"/>
    <property type="match status" value="1"/>
</dbReference>
<dbReference type="Pfam" id="PF01381">
    <property type="entry name" value="HTH_3"/>
    <property type="match status" value="1"/>
</dbReference>
<dbReference type="CDD" id="cd00093">
    <property type="entry name" value="HTH_XRE"/>
    <property type="match status" value="1"/>
</dbReference>
<feature type="domain" description="HTH cro/C1-type" evidence="1">
    <location>
        <begin position="9"/>
        <end position="64"/>
    </location>
</feature>
<accession>A0ABU3BH10</accession>
<dbReference type="Proteomes" id="UP001250662">
    <property type="component" value="Unassembled WGS sequence"/>
</dbReference>
<gene>
    <name evidence="2" type="ORF">RM520_07255</name>
</gene>
<dbReference type="InterPro" id="IPR001387">
    <property type="entry name" value="Cro/C1-type_HTH"/>
</dbReference>